<reference evidence="1" key="1">
    <citation type="journal article" date="2014" name="Front. Microbiol.">
        <title>High frequency of phylogenetically diverse reductive dehalogenase-homologous genes in deep subseafloor sedimentary metagenomes.</title>
        <authorList>
            <person name="Kawai M."/>
            <person name="Futagami T."/>
            <person name="Toyoda A."/>
            <person name="Takaki Y."/>
            <person name="Nishi S."/>
            <person name="Hori S."/>
            <person name="Arai W."/>
            <person name="Tsubouchi T."/>
            <person name="Morono Y."/>
            <person name="Uchiyama I."/>
            <person name="Ito T."/>
            <person name="Fujiyama A."/>
            <person name="Inagaki F."/>
            <person name="Takami H."/>
        </authorList>
    </citation>
    <scope>NUCLEOTIDE SEQUENCE</scope>
    <source>
        <strain evidence="1">Expedition CK06-06</strain>
    </source>
</reference>
<dbReference type="EMBL" id="BARS01027112">
    <property type="protein sequence ID" value="GAG08223.1"/>
    <property type="molecule type" value="Genomic_DNA"/>
</dbReference>
<accession>X0V6V2</accession>
<sequence>AIEGYNPVHDLCRYVLNIAILAIKDQHKIDIQTFDFTLDPNSTRYKNEYPHPTIRCQLSHDALNRKIEAASDYPELKEEVKLALSCREQSSFGIEHLYETPLDFGIEGLPTTQPYYEKFGEERVKKGIYKKALRYTSHMQPLIKSLWEYYGLNKYCINA</sequence>
<organism evidence="1">
    <name type="scientific">marine sediment metagenome</name>
    <dbReference type="NCBI Taxonomy" id="412755"/>
    <lineage>
        <taxon>unclassified sequences</taxon>
        <taxon>metagenomes</taxon>
        <taxon>ecological metagenomes</taxon>
    </lineage>
</organism>
<protein>
    <submittedName>
        <fullName evidence="1">Uncharacterized protein</fullName>
    </submittedName>
</protein>
<name>X0V6V2_9ZZZZ</name>
<dbReference type="AlphaFoldDB" id="X0V6V2"/>
<proteinExistence type="predicted"/>
<gene>
    <name evidence="1" type="ORF">S01H1_42622</name>
</gene>
<feature type="non-terminal residue" evidence="1">
    <location>
        <position position="1"/>
    </location>
</feature>
<evidence type="ECO:0000313" key="1">
    <source>
        <dbReference type="EMBL" id="GAG08223.1"/>
    </source>
</evidence>
<comment type="caution">
    <text evidence="1">The sequence shown here is derived from an EMBL/GenBank/DDBJ whole genome shotgun (WGS) entry which is preliminary data.</text>
</comment>